<evidence type="ECO:0000313" key="2">
    <source>
        <dbReference type="EMBL" id="DAF99213.1"/>
    </source>
</evidence>
<dbReference type="EMBL" id="BK016161">
    <property type="protein sequence ID" value="DAF99213.1"/>
    <property type="molecule type" value="Genomic_DNA"/>
</dbReference>
<evidence type="ECO:0000259" key="1">
    <source>
        <dbReference type="Pfam" id="PF25181"/>
    </source>
</evidence>
<organism evidence="2">
    <name type="scientific">Podoviridae sp. ctW0z17</name>
    <dbReference type="NCBI Taxonomy" id="2825254"/>
    <lineage>
        <taxon>Viruses</taxon>
        <taxon>Duplodnaviria</taxon>
        <taxon>Heunggongvirae</taxon>
        <taxon>Uroviricota</taxon>
        <taxon>Caudoviricetes</taxon>
    </lineage>
</organism>
<accession>A0A8S5UXK6</accession>
<reference evidence="2" key="1">
    <citation type="journal article" date="2021" name="Proc. Natl. Acad. Sci. U.S.A.">
        <title>A Catalog of Tens of Thousands of Viruses from Human Metagenomes Reveals Hidden Associations with Chronic Diseases.</title>
        <authorList>
            <person name="Tisza M.J."/>
            <person name="Buck C.B."/>
        </authorList>
    </citation>
    <scope>NUCLEOTIDE SEQUENCE</scope>
    <source>
        <strain evidence="2">CtW0z17</strain>
    </source>
</reference>
<dbReference type="InterPro" id="IPR057447">
    <property type="entry name" value="Bbp19-like_phage"/>
</dbReference>
<name>A0A8S5UXK6_9CAUD</name>
<feature type="domain" description="Bbp19-like phage" evidence="1">
    <location>
        <begin position="20"/>
        <end position="70"/>
    </location>
</feature>
<proteinExistence type="predicted"/>
<dbReference type="Pfam" id="PF25181">
    <property type="entry name" value="Phage_Bbp19"/>
    <property type="match status" value="1"/>
</dbReference>
<sequence>MKNKKMNMLAQQALDDLDVIMRTENGRRFIYSILESTEVETAVFSAEPYFNAFLSGKRAVGVDLLKNIRMLNDGHSLEMLMRNEAESARHPPDLEDDDLFKVDNDIAEVRHE</sequence>
<protein>
    <recommendedName>
        <fullName evidence="1">Bbp19-like phage domain-containing protein</fullName>
    </recommendedName>
</protein>